<dbReference type="GO" id="GO:0008902">
    <property type="term" value="F:hydroxymethylpyrimidine kinase activity"/>
    <property type="evidence" value="ECO:0007669"/>
    <property type="project" value="UniProtKB-EC"/>
</dbReference>
<dbReference type="CDD" id="cd01169">
    <property type="entry name" value="HMPP_kinase"/>
    <property type="match status" value="1"/>
</dbReference>
<evidence type="ECO:0000256" key="3">
    <source>
        <dbReference type="ARBA" id="ARBA00022777"/>
    </source>
</evidence>
<dbReference type="GO" id="GO:0009228">
    <property type="term" value="P:thiamine biosynthetic process"/>
    <property type="evidence" value="ECO:0007669"/>
    <property type="project" value="UniProtKB-ARBA"/>
</dbReference>
<keyword evidence="1 7" id="KW-0808">Transferase</keyword>
<reference evidence="7 8" key="1">
    <citation type="submission" date="2023-05" db="EMBL/GenBank/DDBJ databases">
        <title>A new hyperthermophilic archaea 'Ignisphaera cupida' sp. nov. and description of the family 'Ignisphaeraceae' fam. nov.</title>
        <authorList>
            <person name="Podosokorskaya O.A."/>
            <person name="Elcheninov A.G."/>
            <person name="Klukina A."/>
            <person name="Merkel A.Y."/>
        </authorList>
    </citation>
    <scope>NUCLEOTIDE SEQUENCE [LARGE SCALE GENOMIC DNA]</scope>
    <source>
        <strain evidence="7 8">4213-co</strain>
    </source>
</reference>
<dbReference type="Gene3D" id="3.40.225.10">
    <property type="entry name" value="Class II aldolase/adducin N-terminal domain"/>
    <property type="match status" value="1"/>
</dbReference>
<evidence type="ECO:0000259" key="5">
    <source>
        <dbReference type="Pfam" id="PF08543"/>
    </source>
</evidence>
<keyword evidence="2" id="KW-0547">Nucleotide-binding</keyword>
<dbReference type="SUPFAM" id="SSF53613">
    <property type="entry name" value="Ribokinase-like"/>
    <property type="match status" value="1"/>
</dbReference>
<evidence type="ECO:0000256" key="1">
    <source>
        <dbReference type="ARBA" id="ARBA00022679"/>
    </source>
</evidence>
<keyword evidence="4" id="KW-0067">ATP-binding</keyword>
<feature type="domain" description="Thiamine-phosphate synthase ThiN" evidence="6">
    <location>
        <begin position="276"/>
        <end position="444"/>
    </location>
</feature>
<keyword evidence="8" id="KW-1185">Reference proteome</keyword>
<name>A0ABD4Z646_9CREN</name>
<organism evidence="7 8">
    <name type="scientific">Ignisphaera cupida</name>
    <dbReference type="NCBI Taxonomy" id="3050454"/>
    <lineage>
        <taxon>Archaea</taxon>
        <taxon>Thermoproteota</taxon>
        <taxon>Thermoprotei</taxon>
        <taxon>Desulfurococcales</taxon>
        <taxon>Desulfurococcaceae</taxon>
        <taxon>Ignisphaera</taxon>
    </lineage>
</organism>
<dbReference type="Gene3D" id="3.40.1190.20">
    <property type="match status" value="1"/>
</dbReference>
<dbReference type="PANTHER" id="PTHR20858:SF17">
    <property type="entry name" value="HYDROXYMETHYLPYRIMIDINE_PHOSPHOMETHYLPYRIMIDINE KINASE THI20-RELATED"/>
    <property type="match status" value="1"/>
</dbReference>
<sequence>MRKIPVAMTIAGSDSGGGAGIEADLKTFSALGVHGTVAITSITAQNTYSVIDVYDLPGRIVYNQIKAVYEDMGIDAAKTGMLSNSEIISAVAQAIRDFSIKNLVVDPVMIAKSGARLLREDAVEALKSKLLPLALVATPNASEAEVLAGFSVKTLDDAKKAAKTIHEKYGTAAVIVKGGHLKELKAVDVVYYNGEYYLIESERILDGCFHGTGCSFSAAITAFLAKSFPLLNAIQEAKKFIDMAIRFGLKIGKGHCPVNPIAYIEIPAAKFHAIENVRKAVEILLENQSLVLPYVPEVGINVVEAIEARYVTGVNDVAGVEGRIVKAGNRLAKVGEVKMGGSSHLARLVIALMRSGHEIYAAVNIRFDKAVVEKAIEKGFKVAFVDRRREPAEIKEAPMGSMEWIASQITKEIPDLIYDVGDVGKEPMIRVLGKNAIDAVKKLLQILA</sequence>
<dbReference type="InterPro" id="IPR029056">
    <property type="entry name" value="Ribokinase-like"/>
</dbReference>
<dbReference type="Pfam" id="PF10120">
    <property type="entry name" value="ThiN"/>
    <property type="match status" value="1"/>
</dbReference>
<dbReference type="InterPro" id="IPR036409">
    <property type="entry name" value="Aldolase_II/adducin_N_sf"/>
</dbReference>
<evidence type="ECO:0000313" key="8">
    <source>
        <dbReference type="Proteomes" id="UP001529235"/>
    </source>
</evidence>
<protein>
    <submittedName>
        <fullName evidence="7">Bifunctional hydroxymethylpyrimidine kinase/phosphomethylpyrimidine kinase</fullName>
        <ecNumber evidence="7">2.7.1.49</ecNumber>
        <ecNumber evidence="7">2.7.4.7</ecNumber>
    </submittedName>
</protein>
<evidence type="ECO:0000256" key="4">
    <source>
        <dbReference type="ARBA" id="ARBA00022840"/>
    </source>
</evidence>
<dbReference type="InterPro" id="IPR019293">
    <property type="entry name" value="ThiN"/>
</dbReference>
<evidence type="ECO:0000313" key="7">
    <source>
        <dbReference type="EMBL" id="MDK6028098.1"/>
    </source>
</evidence>
<proteinExistence type="predicted"/>
<dbReference type="EMBL" id="JASNVW010000001">
    <property type="protein sequence ID" value="MDK6028098.1"/>
    <property type="molecule type" value="Genomic_DNA"/>
</dbReference>
<dbReference type="Proteomes" id="UP001529235">
    <property type="component" value="Unassembled WGS sequence"/>
</dbReference>
<accession>A0ABD4Z646</accession>
<comment type="caution">
    <text evidence="7">The sequence shown here is derived from an EMBL/GenBank/DDBJ whole genome shotgun (WGS) entry which is preliminary data.</text>
</comment>
<dbReference type="PANTHER" id="PTHR20858">
    <property type="entry name" value="PHOSPHOMETHYLPYRIMIDINE KINASE"/>
    <property type="match status" value="1"/>
</dbReference>
<dbReference type="NCBIfam" id="TIGR00097">
    <property type="entry name" value="HMP-P_kinase"/>
    <property type="match status" value="1"/>
</dbReference>
<dbReference type="EC" id="2.7.4.7" evidence="7"/>
<dbReference type="AlphaFoldDB" id="A0ABD4Z646"/>
<dbReference type="NCBIfam" id="NF006346">
    <property type="entry name" value="PRK08573.1"/>
    <property type="match status" value="1"/>
</dbReference>
<evidence type="ECO:0000256" key="2">
    <source>
        <dbReference type="ARBA" id="ARBA00022741"/>
    </source>
</evidence>
<dbReference type="InterPro" id="IPR004399">
    <property type="entry name" value="HMP/HMP-P_kinase_dom"/>
</dbReference>
<evidence type="ECO:0000259" key="6">
    <source>
        <dbReference type="Pfam" id="PF10120"/>
    </source>
</evidence>
<dbReference type="GO" id="GO:0005524">
    <property type="term" value="F:ATP binding"/>
    <property type="evidence" value="ECO:0007669"/>
    <property type="project" value="UniProtKB-KW"/>
</dbReference>
<dbReference type="SUPFAM" id="SSF53639">
    <property type="entry name" value="AraD/HMP-PK domain-like"/>
    <property type="match status" value="1"/>
</dbReference>
<dbReference type="InterPro" id="IPR013749">
    <property type="entry name" value="PM/HMP-P_kinase-1"/>
</dbReference>
<dbReference type="Pfam" id="PF08543">
    <property type="entry name" value="Phos_pyr_kin"/>
    <property type="match status" value="1"/>
</dbReference>
<keyword evidence="3 7" id="KW-0418">Kinase</keyword>
<dbReference type="EC" id="2.7.1.49" evidence="7"/>
<feature type="domain" description="Pyridoxamine kinase/Phosphomethylpyrimidine kinase" evidence="5">
    <location>
        <begin position="14"/>
        <end position="259"/>
    </location>
</feature>
<dbReference type="GO" id="GO:0008972">
    <property type="term" value="F:phosphomethylpyrimidine kinase activity"/>
    <property type="evidence" value="ECO:0007669"/>
    <property type="project" value="UniProtKB-EC"/>
</dbReference>
<dbReference type="FunFam" id="3.40.1190.20:FF:000003">
    <property type="entry name" value="Phosphomethylpyrimidine kinase ThiD"/>
    <property type="match status" value="1"/>
</dbReference>
<gene>
    <name evidence="7" type="ORF">QPL79_01805</name>
</gene>